<name>A0A087DRZ6_BIFAD</name>
<dbReference type="AlphaFoldDB" id="A0A087DRZ6"/>
<proteinExistence type="predicted"/>
<organism evidence="1 2">
    <name type="scientific">Bifidobacterium adolescentis JCM 15918</name>
    <dbReference type="NCBI Taxonomy" id="1437612"/>
    <lineage>
        <taxon>Bacteria</taxon>
        <taxon>Bacillati</taxon>
        <taxon>Actinomycetota</taxon>
        <taxon>Actinomycetes</taxon>
        <taxon>Bifidobacteriales</taxon>
        <taxon>Bifidobacteriaceae</taxon>
        <taxon>Bifidobacterium</taxon>
    </lineage>
</organism>
<evidence type="ECO:0000313" key="2">
    <source>
        <dbReference type="Proteomes" id="UP000029091"/>
    </source>
</evidence>
<comment type="caution">
    <text evidence="1">The sequence shown here is derived from an EMBL/GenBank/DDBJ whole genome shotgun (WGS) entry which is preliminary data.</text>
</comment>
<sequence>MSYRISLDGTDRTFQDIADAAEYARQLSLELNGSVVKVFDAETGLVIFTAKSRAKIED</sequence>
<evidence type="ECO:0000313" key="1">
    <source>
        <dbReference type="EMBL" id="KFI98296.1"/>
    </source>
</evidence>
<protein>
    <submittedName>
        <fullName evidence="1">Uncharacterized protein</fullName>
    </submittedName>
</protein>
<dbReference type="RefSeq" id="WP_155272958.1">
    <property type="nucleotide sequence ID" value="NZ_JDUX01000014.1"/>
</dbReference>
<reference evidence="1 2" key="1">
    <citation type="submission" date="2014-03" db="EMBL/GenBank/DDBJ databases">
        <title>Genomics of Bifidobacteria.</title>
        <authorList>
            <person name="Ventura M."/>
            <person name="Milani C."/>
            <person name="Lugli G.A."/>
        </authorList>
    </citation>
    <scope>NUCLEOTIDE SEQUENCE [LARGE SCALE GENOMIC DNA]</scope>
    <source>
        <strain evidence="2">JCM 15918</strain>
    </source>
</reference>
<dbReference type="Proteomes" id="UP000029091">
    <property type="component" value="Unassembled WGS sequence"/>
</dbReference>
<gene>
    <name evidence="1" type="ORF">BSTER_0878</name>
</gene>
<accession>A0A087DRZ6</accession>
<dbReference type="EMBL" id="JGZQ01000003">
    <property type="protein sequence ID" value="KFI98296.1"/>
    <property type="molecule type" value="Genomic_DNA"/>
</dbReference>